<name>A0A0R1MJ73_9LACO</name>
<dbReference type="CDD" id="cd03801">
    <property type="entry name" value="GT4_PimA-like"/>
    <property type="match status" value="1"/>
</dbReference>
<dbReference type="PATRIC" id="fig|1423777.3.peg.1713"/>
<dbReference type="Proteomes" id="UP000051686">
    <property type="component" value="Unassembled WGS sequence"/>
</dbReference>
<reference evidence="3 4" key="1">
    <citation type="journal article" date="2015" name="Genome Announc.">
        <title>Expanding the biotechnology potential of lactobacilli through comparative genomics of 213 strains and associated genera.</title>
        <authorList>
            <person name="Sun Z."/>
            <person name="Harris H.M."/>
            <person name="McCann A."/>
            <person name="Guo C."/>
            <person name="Argimon S."/>
            <person name="Zhang W."/>
            <person name="Yang X."/>
            <person name="Jeffery I.B."/>
            <person name="Cooney J.C."/>
            <person name="Kagawa T.F."/>
            <person name="Liu W."/>
            <person name="Song Y."/>
            <person name="Salvetti E."/>
            <person name="Wrobel A."/>
            <person name="Rasinkangas P."/>
            <person name="Parkhill J."/>
            <person name="Rea M.C."/>
            <person name="O'Sullivan O."/>
            <person name="Ritari J."/>
            <person name="Douillard F.P."/>
            <person name="Paul Ross R."/>
            <person name="Yang R."/>
            <person name="Briner A.E."/>
            <person name="Felis G.E."/>
            <person name="de Vos W.M."/>
            <person name="Barrangou R."/>
            <person name="Klaenhammer T.R."/>
            <person name="Caufield P.W."/>
            <person name="Cui Y."/>
            <person name="Zhang H."/>
            <person name="O'Toole P.W."/>
        </authorList>
    </citation>
    <scope>NUCLEOTIDE SEQUENCE [LARGE SCALE GENOMIC DNA]</scope>
    <source>
        <strain evidence="3 4">DSM 19972</strain>
    </source>
</reference>
<dbReference type="EMBL" id="AZEH01000039">
    <property type="protein sequence ID" value="KRL04531.1"/>
    <property type="molecule type" value="Genomic_DNA"/>
</dbReference>
<feature type="domain" description="Glycosyl transferase family 1" evidence="2">
    <location>
        <begin position="191"/>
        <end position="347"/>
    </location>
</feature>
<dbReference type="SUPFAM" id="SSF53756">
    <property type="entry name" value="UDP-Glycosyltransferase/glycogen phosphorylase"/>
    <property type="match status" value="1"/>
</dbReference>
<dbReference type="PANTHER" id="PTHR46401">
    <property type="entry name" value="GLYCOSYLTRANSFERASE WBBK-RELATED"/>
    <property type="match status" value="1"/>
</dbReference>
<keyword evidence="4" id="KW-1185">Reference proteome</keyword>
<protein>
    <submittedName>
        <fullName evidence="3">Glycosyl transferase group 1</fullName>
    </submittedName>
</protein>
<accession>A0A0R1MJ73</accession>
<dbReference type="PANTHER" id="PTHR46401:SF2">
    <property type="entry name" value="GLYCOSYLTRANSFERASE WBBK-RELATED"/>
    <property type="match status" value="1"/>
</dbReference>
<evidence type="ECO:0000313" key="3">
    <source>
        <dbReference type="EMBL" id="KRL04531.1"/>
    </source>
</evidence>
<dbReference type="AlphaFoldDB" id="A0A0R1MJ73"/>
<dbReference type="GO" id="GO:0009103">
    <property type="term" value="P:lipopolysaccharide biosynthetic process"/>
    <property type="evidence" value="ECO:0007669"/>
    <property type="project" value="TreeGrafter"/>
</dbReference>
<dbReference type="STRING" id="1423777.FD46_GL001662"/>
<dbReference type="RefSeq" id="WP_057896492.1">
    <property type="nucleotide sequence ID" value="NZ_AZEH01000039.1"/>
</dbReference>
<evidence type="ECO:0000259" key="2">
    <source>
        <dbReference type="Pfam" id="PF00534"/>
    </source>
</evidence>
<dbReference type="Gene3D" id="3.40.50.2000">
    <property type="entry name" value="Glycogen Phosphorylase B"/>
    <property type="match status" value="2"/>
</dbReference>
<sequence length="366" mass="42527">MKIGFITRKDITRENAWSGTTNFLYKVLKEKYDVEQIIIKKTVTHKVMASIIRILTWNRIKKSYVDVFFNNLEIKKYLQKKDYDLFFFPAASELLGSTQFNTKKKVVYLSDATYKLLTNYYLFNVPKIEKKIEDIYEEKSLKKASTIIHASTWAKKSAIEDYGISEKKIMVLPFGANLSDKFAKKSKALIRHKVRLLLVGVDWKRKGVDIAIKCTELLNSKNLPWKFELTIVGIDKPLKKYDKNIKFIGKLRKDVKSEEKELINYYQNSDLFILPTQAECAGIVFCEASMYGLPTIAYNTGGVSSYVQNNVTGYLLKKDSSAKDFADKIQFLLQKNLLQSFSMNARQKYENELNWDTWLKNFNTII</sequence>
<proteinExistence type="predicted"/>
<dbReference type="InterPro" id="IPR001296">
    <property type="entry name" value="Glyco_trans_1"/>
</dbReference>
<dbReference type="Pfam" id="PF00534">
    <property type="entry name" value="Glycos_transf_1"/>
    <property type="match status" value="1"/>
</dbReference>
<evidence type="ECO:0000256" key="1">
    <source>
        <dbReference type="ARBA" id="ARBA00022679"/>
    </source>
</evidence>
<evidence type="ECO:0000313" key="4">
    <source>
        <dbReference type="Proteomes" id="UP000051686"/>
    </source>
</evidence>
<dbReference type="GO" id="GO:0016757">
    <property type="term" value="F:glycosyltransferase activity"/>
    <property type="evidence" value="ECO:0007669"/>
    <property type="project" value="InterPro"/>
</dbReference>
<gene>
    <name evidence="3" type="ORF">FD46_GL001662</name>
</gene>
<organism evidence="3 4">
    <name type="scientific">Liquorilactobacillus oeni DSM 19972</name>
    <dbReference type="NCBI Taxonomy" id="1423777"/>
    <lineage>
        <taxon>Bacteria</taxon>
        <taxon>Bacillati</taxon>
        <taxon>Bacillota</taxon>
        <taxon>Bacilli</taxon>
        <taxon>Lactobacillales</taxon>
        <taxon>Lactobacillaceae</taxon>
        <taxon>Liquorilactobacillus</taxon>
    </lineage>
</organism>
<keyword evidence="1 3" id="KW-0808">Transferase</keyword>
<comment type="caution">
    <text evidence="3">The sequence shown here is derived from an EMBL/GenBank/DDBJ whole genome shotgun (WGS) entry which is preliminary data.</text>
</comment>